<sequence>MDSVFAGGRRLWTGALLCLLVFGLSGCGINNIPTYDEQVKAAWAQVENQYQRRADLIPNLVKTVKAYAAHERETLQAVTEARAKVSSMQLDENLLNDPAKLQQFEAAQAQLSSALARLMVVVERYPNLKADQNFLALQSQLEGTENRIGVARRDYIQAVERYNREIRTFPGRLWHMVLYSDMPLRETFQATSEDAEKAPEVDFQ</sequence>
<keyword evidence="4" id="KW-1133">Transmembrane helix</keyword>
<evidence type="ECO:0000313" key="6">
    <source>
        <dbReference type="EMBL" id="MFC6632170.1"/>
    </source>
</evidence>
<dbReference type="Gene3D" id="1.20.1440.20">
    <property type="entry name" value="LemA-like domain"/>
    <property type="match status" value="1"/>
</dbReference>
<evidence type="ECO:0000256" key="5">
    <source>
        <dbReference type="ARBA" id="ARBA00023136"/>
    </source>
</evidence>
<evidence type="ECO:0000256" key="2">
    <source>
        <dbReference type="ARBA" id="ARBA00008854"/>
    </source>
</evidence>
<evidence type="ECO:0000256" key="1">
    <source>
        <dbReference type="ARBA" id="ARBA00004167"/>
    </source>
</evidence>
<dbReference type="RefSeq" id="WP_193192278.1">
    <property type="nucleotide sequence ID" value="NZ_JACZFR010000026.1"/>
</dbReference>
<keyword evidence="7" id="KW-1185">Reference proteome</keyword>
<comment type="similarity">
    <text evidence="2">Belongs to the LemA family.</text>
</comment>
<dbReference type="InterPro" id="IPR007156">
    <property type="entry name" value="MamQ_LemA"/>
</dbReference>
<comment type="subcellular location">
    <subcellularLocation>
        <location evidence="1">Membrane</location>
        <topology evidence="1">Single-pass membrane protein</topology>
    </subcellularLocation>
</comment>
<evidence type="ECO:0000313" key="7">
    <source>
        <dbReference type="Proteomes" id="UP001596425"/>
    </source>
</evidence>
<keyword evidence="5" id="KW-0472">Membrane</keyword>
<reference evidence="7" key="1">
    <citation type="journal article" date="2019" name="Int. J. Syst. Evol. Microbiol.">
        <title>The Global Catalogue of Microorganisms (GCM) 10K type strain sequencing project: providing services to taxonomists for standard genome sequencing and annotation.</title>
        <authorList>
            <consortium name="The Broad Institute Genomics Platform"/>
            <consortium name="The Broad Institute Genome Sequencing Center for Infectious Disease"/>
            <person name="Wu L."/>
            <person name="Ma J."/>
        </authorList>
    </citation>
    <scope>NUCLEOTIDE SEQUENCE [LARGE SCALE GENOMIC DNA]</scope>
    <source>
        <strain evidence="7">CGMCC 1.13718</strain>
    </source>
</reference>
<dbReference type="EMBL" id="JBHSVR010000001">
    <property type="protein sequence ID" value="MFC6632170.1"/>
    <property type="molecule type" value="Genomic_DNA"/>
</dbReference>
<proteinExistence type="inferred from homology"/>
<dbReference type="Pfam" id="PF04011">
    <property type="entry name" value="LemA"/>
    <property type="match status" value="1"/>
</dbReference>
<dbReference type="PANTHER" id="PTHR34478:SF2">
    <property type="entry name" value="MEMBRANE PROTEIN"/>
    <property type="match status" value="1"/>
</dbReference>
<protein>
    <submittedName>
        <fullName evidence="6">LemA family protein</fullName>
    </submittedName>
</protein>
<keyword evidence="3" id="KW-0812">Transmembrane</keyword>
<dbReference type="InterPro" id="IPR023353">
    <property type="entry name" value="LemA-like_dom_sf"/>
</dbReference>
<accession>A0ABW1YKV1</accession>
<name>A0ABW1YKV1_9GAMM</name>
<evidence type="ECO:0000256" key="4">
    <source>
        <dbReference type="ARBA" id="ARBA00022989"/>
    </source>
</evidence>
<evidence type="ECO:0000256" key="3">
    <source>
        <dbReference type="ARBA" id="ARBA00022692"/>
    </source>
</evidence>
<gene>
    <name evidence="6" type="ORF">ACFQBM_02700</name>
</gene>
<organism evidence="6 7">
    <name type="scientific">Microbulbifer taiwanensis</name>
    <dbReference type="NCBI Taxonomy" id="986746"/>
    <lineage>
        <taxon>Bacteria</taxon>
        <taxon>Pseudomonadati</taxon>
        <taxon>Pseudomonadota</taxon>
        <taxon>Gammaproteobacteria</taxon>
        <taxon>Cellvibrionales</taxon>
        <taxon>Microbulbiferaceae</taxon>
        <taxon>Microbulbifer</taxon>
    </lineage>
</organism>
<dbReference type="SUPFAM" id="SSF140478">
    <property type="entry name" value="LemA-like"/>
    <property type="match status" value="1"/>
</dbReference>
<comment type="caution">
    <text evidence="6">The sequence shown here is derived from an EMBL/GenBank/DDBJ whole genome shotgun (WGS) entry which is preliminary data.</text>
</comment>
<dbReference type="PANTHER" id="PTHR34478">
    <property type="entry name" value="PROTEIN LEMA"/>
    <property type="match status" value="1"/>
</dbReference>
<dbReference type="Proteomes" id="UP001596425">
    <property type="component" value="Unassembled WGS sequence"/>
</dbReference>